<feature type="region of interest" description="Disordered" evidence="1">
    <location>
        <begin position="1052"/>
        <end position="1085"/>
    </location>
</feature>
<accession>A0A401INX3</accession>
<evidence type="ECO:0000313" key="2">
    <source>
        <dbReference type="EMBL" id="GBG35329.1"/>
    </source>
</evidence>
<feature type="region of interest" description="Disordered" evidence="1">
    <location>
        <begin position="331"/>
        <end position="370"/>
    </location>
</feature>
<comment type="caution">
    <text evidence="2">The sequence shown here is derived from an EMBL/GenBank/DDBJ whole genome shotgun (WGS) entry which is preliminary data.</text>
</comment>
<reference evidence="2" key="1">
    <citation type="journal article" date="2018" name="J. Virol.">
        <title>Crustacean Genome Exploration Reveals the Evolutionary Origin of White Spot Syndrome Virus.</title>
        <authorList>
            <person name="Kawato S."/>
            <person name="Shitara A."/>
            <person name="Wang Y."/>
            <person name="Nozaki R."/>
            <person name="Kondo H."/>
            <person name="Hirono I."/>
        </authorList>
    </citation>
    <scope>NUCLEOTIDE SEQUENCE</scope>
    <source>
        <strain evidence="2">TUMSAT-1</strain>
    </source>
</reference>
<protein>
    <submittedName>
        <fullName evidence="2">Wsv289-like protein</fullName>
    </submittedName>
</protein>
<feature type="region of interest" description="Disordered" evidence="1">
    <location>
        <begin position="1216"/>
        <end position="1239"/>
    </location>
</feature>
<feature type="compositionally biased region" description="Basic and acidic residues" evidence="1">
    <location>
        <begin position="1054"/>
        <end position="1065"/>
    </location>
</feature>
<proteinExistence type="predicted"/>
<name>A0A401INX3_9VIRU</name>
<organism evidence="2">
    <name type="scientific">Hemigrapsus takanoi nimavirus</name>
    <dbReference type="NCBI Taxonomy" id="2133792"/>
    <lineage>
        <taxon>Viruses</taxon>
        <taxon>Viruses incertae sedis</taxon>
        <taxon>Naldaviricetes</taxon>
        <taxon>Nimaviridae</taxon>
    </lineage>
</organism>
<feature type="compositionally biased region" description="Low complexity" evidence="1">
    <location>
        <begin position="1227"/>
        <end position="1239"/>
    </location>
</feature>
<dbReference type="EMBL" id="BFCC01000001">
    <property type="protein sequence ID" value="GBG35329.1"/>
    <property type="molecule type" value="Genomic_DNA"/>
</dbReference>
<evidence type="ECO:0000256" key="1">
    <source>
        <dbReference type="SAM" id="MobiDB-lite"/>
    </source>
</evidence>
<sequence length="1484" mass="165516">MATPLPFYRPCRQSKDSRGIVTTAAAAADVVWQTPYSSSPMLNVSVAETVAKDCTLGKFNSNDFVSRSKRRVNIKLSYLIVETKPEFTKEEITSDNISSMITKKISVLDSISAAFSNELVVTKDTIKNLKNVSKNLPIVLEIEKEEWETRRGEVLSFMMSGKKYGNSISELIDFTHIDTEGWEDERINALMLDGQSFGVFYARLGFTDVVYYPRNRNFRNVIFRLKDTKVSFVDGLKIHSYRTKRKKKKRKIDDDEEDDEDTTLLITGERHPSLFKIKELEEADPSRSSDSISAYFIPGLTNTKQYRDLPRRHYFTGKCIISKLSHDELLNVETEKPPEEKEENREKDIKEESNGESSEQKEENRGNPREEIETALFATSAKSKSKSLRQLAKMVDDTYASNNKKLKTILQPPKGEDRHYHTLSDYECAVMSSNKALPVSCFLTNGNYIHVNEAVANRDVQVSVVLIKKKEKDRKLFTVAVDQLSTSIIPMHSSGRFVGGGGKGFVPDVDLITLNMLLASSSEGDEVSLTNTARFIANVLYDNNYGGGSSFVMDLLSVVSEKIGSPTVQQRLASKVAEAVNKRFDMKDDVLFMDKARLEAKRAGGRSYEWYRPITLPILMFTNALQQQNVETRSIASITDGLLTNFIDAVVSSGAWAVSEVRRLLNKDIADSFLYKLIDVTPIVGRHLLAIYFINEASSNMGVCSVSSRQTSKESTCFDERTDFLIEPGLPFSKHVLSDTPSILFNPDNYNDRNISDVLLGVLQDIANKKREDAAASAISRAENLSKDALFSILVPGNFYKTCGNVTIIIKDPSDGKRRNPKRVIDNTGTGAAVGSSWVYFAPRVLTIEYNNDDGFKTLLDNNDLSSLLNKIDNKKRTASFVGAAGVPQPSIAHNVGQTFLSGRDKLEHIVVSLPGFGTEDLMTAVGAKTSYFQITDATDKAEAVFWDPLISIASLREAAETKFIKDPTDTMLKKTFNILNDGKIEINANGVSSPGFAWLWKRFDRTSSSSSSEESEEVKTATEREEDEEDARKKNMLKFFATRFGPSKALNRRQNEFNRLDSGRRPIQQRRNVSSTSSSSFEPAEKASVADTKAFLQQDLPIVLTLLLTRIMVVVSKNELPFIKKISGNVAKTMLNSLQVALDPARNLEDVMNRVVVDGNGNGVFIDSRGMFKPMSELGSAENGSNNNVLATTMGMAALTTKDGNLSSLLNRLNNNKSTRGGGVRGVAPSSSSSSFGLNSRSIDLSTRLIDLVQNNKRNVRTIQNERLQEQKNQMFPRFVLNDMPKPGPGKDFTSGQILYVPVNPRDILTDIQWLDVMSAVEYGTRDSISALSSLSLEQRTIDDKLRTLLSKWKDMVVNNTNGWNTELVIGEFERQAANLAEMSNIVAANKGFVSGHYIPLTIDRYNMIALCRSIVDVKFLIKIPNVWIRSDWRGVVETAIDLAFMALKENISRGIMVASRVSLFQEAPESIASAERMLQHTM</sequence>
<feature type="region of interest" description="Disordered" evidence="1">
    <location>
        <begin position="1011"/>
        <end position="1033"/>
    </location>
</feature>